<keyword evidence="3" id="KW-0378">Hydrolase</keyword>
<dbReference type="InterPro" id="IPR012946">
    <property type="entry name" value="X8"/>
</dbReference>
<gene>
    <name evidence="9" type="ORF">SPRG_13455</name>
</gene>
<evidence type="ECO:0000313" key="9">
    <source>
        <dbReference type="EMBL" id="KDO20201.1"/>
    </source>
</evidence>
<evidence type="ECO:0000256" key="6">
    <source>
        <dbReference type="SAM" id="Phobius"/>
    </source>
</evidence>
<dbReference type="Gene3D" id="3.20.20.80">
    <property type="entry name" value="Glycosidases"/>
    <property type="match status" value="1"/>
</dbReference>
<evidence type="ECO:0000256" key="7">
    <source>
        <dbReference type="SAM" id="SignalP"/>
    </source>
</evidence>
<feature type="chain" id="PRO_5012655529" description="X8 domain-containing protein" evidence="7">
    <location>
        <begin position="16"/>
        <end position="695"/>
    </location>
</feature>
<dbReference type="GO" id="GO:0008422">
    <property type="term" value="F:beta-glucosidase activity"/>
    <property type="evidence" value="ECO:0007669"/>
    <property type="project" value="TreeGrafter"/>
</dbReference>
<protein>
    <recommendedName>
        <fullName evidence="8">X8 domain-containing protein</fullName>
    </recommendedName>
</protein>
<dbReference type="SMART" id="SM00768">
    <property type="entry name" value="X8"/>
    <property type="match status" value="1"/>
</dbReference>
<sequence length="695" mass="77616">MKWTVLAATLSLALAAATDDSDKHKPAPTKAHAAPKATAPTSPAGIQFRDFVAHDDTQTCSQDIHSTPFNVQVRGTNLGGWLVLEPWITPTLFYQFLGTQERFGDQAPEKTAMDQYTFCTALGKEEANRQLRIHWNNWVTEADIKEMASFGVNSLRIPVGDWMFVPYEPYIGCTDGSIEQLDRVLDLCDKYNINVLIDIHGHIGSQNGFDNSGKTHQVKWTSLASTQPVGTTTFEHWPIRYAEWAGTFDPIHHNYSSINYANLNQSLTVVNKIVTRYANHPAILGLQPVNEPWELTPIDVLKNFYWDSYKVTKSLAPSWKFVVHDSFRFGLSYWSQFMKGCPDIALDTHIYQAWMNPGSAEDFNSNACQQKYTISDMENALMPVIVGEWSVATDNCAMWLNGFNDNLPGFPKVMCTYQKCPVDSTYLGYGFPGTPLDVTKPIQGPYGTGTSGPSFGYCPVNSQTSFDEDHLAFTTNMVRKKLNAFQVGHGWYFWNFKTELDMTWNFIQLCRLGAFPKNVSNYEPGEVDNACLAEDKGEFVCQAKRGVKAFELENGLKYACNCPGVDCKDIETKYATLIERCDYAYNAYWHLERTKGATCDFGGSAHLISIPSNVSYATVDSITSADLAHATWNTVMASGGFILGGIVGVGLTVLLLTMHRKNAARKMYYGRNPSDMVLMGDRANGEERTPLVSKF</sequence>
<dbReference type="GO" id="GO:0005576">
    <property type="term" value="C:extracellular region"/>
    <property type="evidence" value="ECO:0007669"/>
    <property type="project" value="TreeGrafter"/>
</dbReference>
<evidence type="ECO:0000259" key="8">
    <source>
        <dbReference type="SMART" id="SM00768"/>
    </source>
</evidence>
<dbReference type="Pfam" id="PF00150">
    <property type="entry name" value="Cellulase"/>
    <property type="match status" value="1"/>
</dbReference>
<dbReference type="SUPFAM" id="SSF51445">
    <property type="entry name" value="(Trans)glycosidases"/>
    <property type="match status" value="1"/>
</dbReference>
<evidence type="ECO:0000256" key="4">
    <source>
        <dbReference type="ARBA" id="ARBA00023295"/>
    </source>
</evidence>
<dbReference type="EMBL" id="KK583319">
    <property type="protein sequence ID" value="KDO20201.1"/>
    <property type="molecule type" value="Genomic_DNA"/>
</dbReference>
<dbReference type="GO" id="GO:0009251">
    <property type="term" value="P:glucan catabolic process"/>
    <property type="evidence" value="ECO:0007669"/>
    <property type="project" value="TreeGrafter"/>
</dbReference>
<dbReference type="GeneID" id="24135332"/>
<feature type="signal peptide" evidence="7">
    <location>
        <begin position="1"/>
        <end position="15"/>
    </location>
</feature>
<evidence type="ECO:0000256" key="3">
    <source>
        <dbReference type="ARBA" id="ARBA00022801"/>
    </source>
</evidence>
<comment type="similarity">
    <text evidence="1">Belongs to the glycosyl hydrolase 5 (cellulase A) family.</text>
</comment>
<dbReference type="PANTHER" id="PTHR31297:SF38">
    <property type="entry name" value="X8 DOMAIN-CONTAINING PROTEIN"/>
    <property type="match status" value="1"/>
</dbReference>
<dbReference type="PANTHER" id="PTHR31297">
    <property type="entry name" value="GLUCAN ENDO-1,6-BETA-GLUCOSIDASE B"/>
    <property type="match status" value="1"/>
</dbReference>
<dbReference type="OrthoDB" id="417697at2759"/>
<dbReference type="RefSeq" id="XP_012209088.1">
    <property type="nucleotide sequence ID" value="XM_012353698.1"/>
</dbReference>
<dbReference type="Pfam" id="PF07983">
    <property type="entry name" value="X8"/>
    <property type="match status" value="1"/>
</dbReference>
<reference evidence="9 10" key="1">
    <citation type="journal article" date="2013" name="PLoS Genet.">
        <title>Distinctive expansion of potential virulence genes in the genome of the oomycete fish pathogen Saprolegnia parasitica.</title>
        <authorList>
            <person name="Jiang R.H."/>
            <person name="de Bruijn I."/>
            <person name="Haas B.J."/>
            <person name="Belmonte R."/>
            <person name="Lobach L."/>
            <person name="Christie J."/>
            <person name="van den Ackerveken G."/>
            <person name="Bottin A."/>
            <person name="Bulone V."/>
            <person name="Diaz-Moreno S.M."/>
            <person name="Dumas B."/>
            <person name="Fan L."/>
            <person name="Gaulin E."/>
            <person name="Govers F."/>
            <person name="Grenville-Briggs L.J."/>
            <person name="Horner N.R."/>
            <person name="Levin J.Z."/>
            <person name="Mammella M."/>
            <person name="Meijer H.J."/>
            <person name="Morris P."/>
            <person name="Nusbaum C."/>
            <person name="Oome S."/>
            <person name="Phillips A.J."/>
            <person name="van Rooyen D."/>
            <person name="Rzeszutek E."/>
            <person name="Saraiva M."/>
            <person name="Secombes C.J."/>
            <person name="Seidl M.F."/>
            <person name="Snel B."/>
            <person name="Stassen J.H."/>
            <person name="Sykes S."/>
            <person name="Tripathy S."/>
            <person name="van den Berg H."/>
            <person name="Vega-Arreguin J.C."/>
            <person name="Wawra S."/>
            <person name="Young S.K."/>
            <person name="Zeng Q."/>
            <person name="Dieguez-Uribeondo J."/>
            <person name="Russ C."/>
            <person name="Tyler B.M."/>
            <person name="van West P."/>
        </authorList>
    </citation>
    <scope>NUCLEOTIDE SEQUENCE [LARGE SCALE GENOMIC DNA]</scope>
    <source>
        <strain evidence="9 10">CBS 223.65</strain>
    </source>
</reference>
<keyword evidence="2 7" id="KW-0732">Signal</keyword>
<dbReference type="STRING" id="695850.A0A067C0Z4"/>
<keyword evidence="6" id="KW-0472">Membrane</keyword>
<dbReference type="KEGG" id="spar:SPRG_13455"/>
<keyword evidence="4" id="KW-0326">Glycosidase</keyword>
<organism evidence="9 10">
    <name type="scientific">Saprolegnia parasitica (strain CBS 223.65)</name>
    <dbReference type="NCBI Taxonomy" id="695850"/>
    <lineage>
        <taxon>Eukaryota</taxon>
        <taxon>Sar</taxon>
        <taxon>Stramenopiles</taxon>
        <taxon>Oomycota</taxon>
        <taxon>Saprolegniomycetes</taxon>
        <taxon>Saprolegniales</taxon>
        <taxon>Saprolegniaceae</taxon>
        <taxon>Saprolegnia</taxon>
    </lineage>
</organism>
<keyword evidence="6" id="KW-0812">Transmembrane</keyword>
<dbReference type="VEuPathDB" id="FungiDB:SPRG_13455"/>
<name>A0A067C0Z4_SAPPC</name>
<dbReference type="GO" id="GO:0009986">
    <property type="term" value="C:cell surface"/>
    <property type="evidence" value="ECO:0007669"/>
    <property type="project" value="TreeGrafter"/>
</dbReference>
<dbReference type="InterPro" id="IPR001547">
    <property type="entry name" value="Glyco_hydro_5"/>
</dbReference>
<dbReference type="Proteomes" id="UP000030745">
    <property type="component" value="Unassembled WGS sequence"/>
</dbReference>
<evidence type="ECO:0000256" key="5">
    <source>
        <dbReference type="SAM" id="MobiDB-lite"/>
    </source>
</evidence>
<dbReference type="InterPro" id="IPR050386">
    <property type="entry name" value="Glycosyl_hydrolase_5"/>
</dbReference>
<proteinExistence type="inferred from homology"/>
<evidence type="ECO:0000256" key="2">
    <source>
        <dbReference type="ARBA" id="ARBA00022729"/>
    </source>
</evidence>
<dbReference type="OMA" id="SVAKWSI"/>
<accession>A0A067C0Z4</accession>
<keyword evidence="10" id="KW-1185">Reference proteome</keyword>
<feature type="region of interest" description="Disordered" evidence="5">
    <location>
        <begin position="18"/>
        <end position="43"/>
    </location>
</feature>
<feature type="compositionally biased region" description="Low complexity" evidence="5">
    <location>
        <begin position="28"/>
        <end position="43"/>
    </location>
</feature>
<dbReference type="AlphaFoldDB" id="A0A067C0Z4"/>
<keyword evidence="6" id="KW-1133">Transmembrane helix</keyword>
<feature type="transmembrane region" description="Helical" evidence="6">
    <location>
        <begin position="635"/>
        <end position="657"/>
    </location>
</feature>
<evidence type="ECO:0000256" key="1">
    <source>
        <dbReference type="ARBA" id="ARBA00005641"/>
    </source>
</evidence>
<feature type="domain" description="X8" evidence="8">
    <location>
        <begin position="539"/>
        <end position="616"/>
    </location>
</feature>
<dbReference type="Gene3D" id="1.20.58.1040">
    <property type="match status" value="1"/>
</dbReference>
<dbReference type="InterPro" id="IPR017853">
    <property type="entry name" value="GH"/>
</dbReference>
<evidence type="ECO:0000313" key="10">
    <source>
        <dbReference type="Proteomes" id="UP000030745"/>
    </source>
</evidence>